<evidence type="ECO:0000313" key="5">
    <source>
        <dbReference type="EMBL" id="EEQ97297.1"/>
    </source>
</evidence>
<dbReference type="GeneID" id="9054522"/>
<evidence type="ECO:0000256" key="4">
    <source>
        <dbReference type="RuleBase" id="RU368055"/>
    </source>
</evidence>
<dbReference type="EMBL" id="GG687290">
    <property type="protein sequence ID" value="EEQ97297.1"/>
    <property type="molecule type" value="Genomic_DNA"/>
</dbReference>
<keyword evidence="2 4" id="KW-0687">Ribonucleoprotein</keyword>
<sequence>MAHKSNPYKKARAAMRWKWKKKRTRRLQRKRRKMRQRSKLILVIITSFDLSKAAAAAFNPGLKSLSRRGVAQLSEVPLLFPCEHSSIPTVQTINSELILVGIRHARFAELILIPYQELRKFLLL</sequence>
<keyword evidence="1 4" id="KW-0689">Ribosomal protein</keyword>
<dbReference type="RefSeq" id="XP_002764580.1">
    <property type="nucleotide sequence ID" value="XM_002764534.1"/>
</dbReference>
<accession>C5M167</accession>
<evidence type="ECO:0000313" key="6">
    <source>
        <dbReference type="Proteomes" id="UP000007800"/>
    </source>
</evidence>
<gene>
    <name evidence="5" type="ORF">Pmar_PMAR024740</name>
</gene>
<name>C5M167_PERM5</name>
<dbReference type="InParanoid" id="C5M167"/>
<dbReference type="GO" id="GO:0005840">
    <property type="term" value="C:ribosome"/>
    <property type="evidence" value="ECO:0007669"/>
    <property type="project" value="UniProtKB-KW"/>
</dbReference>
<dbReference type="InterPro" id="IPR007836">
    <property type="entry name" value="Ribosomal_eS32"/>
</dbReference>
<dbReference type="GO" id="GO:0006412">
    <property type="term" value="P:translation"/>
    <property type="evidence" value="ECO:0007669"/>
    <property type="project" value="InterPro"/>
</dbReference>
<protein>
    <recommendedName>
        <fullName evidence="4">60S ribosomal protein L41</fullName>
    </recommendedName>
</protein>
<comment type="similarity">
    <text evidence="3 4">Belongs to the eukaryotic ribosomal protein eS32 family.</text>
</comment>
<evidence type="ECO:0000256" key="3">
    <source>
        <dbReference type="ARBA" id="ARBA00043969"/>
    </source>
</evidence>
<reference evidence="5 6" key="1">
    <citation type="submission" date="2008-07" db="EMBL/GenBank/DDBJ databases">
        <authorList>
            <person name="El-Sayed N."/>
            <person name="Caler E."/>
            <person name="Inman J."/>
            <person name="Amedeo P."/>
            <person name="Hass B."/>
            <person name="Wortman J."/>
        </authorList>
    </citation>
    <scope>NUCLEOTIDE SEQUENCE [LARGE SCALE GENOMIC DNA]</scope>
    <source>
        <strain evidence="6">ATCC 50983 / TXsc</strain>
    </source>
</reference>
<dbReference type="AlphaFoldDB" id="C5M167"/>
<evidence type="ECO:0000256" key="1">
    <source>
        <dbReference type="ARBA" id="ARBA00022980"/>
    </source>
</evidence>
<proteinExistence type="inferred from homology"/>
<keyword evidence="6" id="KW-1185">Reference proteome</keyword>
<organism evidence="6">
    <name type="scientific">Perkinsus marinus (strain ATCC 50983 / TXsc)</name>
    <dbReference type="NCBI Taxonomy" id="423536"/>
    <lineage>
        <taxon>Eukaryota</taxon>
        <taxon>Sar</taxon>
        <taxon>Alveolata</taxon>
        <taxon>Perkinsozoa</taxon>
        <taxon>Perkinsea</taxon>
        <taxon>Perkinsida</taxon>
        <taxon>Perkinsidae</taxon>
        <taxon>Perkinsus</taxon>
    </lineage>
</organism>
<evidence type="ECO:0000256" key="2">
    <source>
        <dbReference type="ARBA" id="ARBA00023274"/>
    </source>
</evidence>
<dbReference type="Proteomes" id="UP000007800">
    <property type="component" value="Unassembled WGS sequence"/>
</dbReference>
<dbReference type="GO" id="GO:0003735">
    <property type="term" value="F:structural constituent of ribosome"/>
    <property type="evidence" value="ECO:0007669"/>
    <property type="project" value="UniProtKB-UniRule"/>
</dbReference>
<dbReference type="GO" id="GO:1990904">
    <property type="term" value="C:ribonucleoprotein complex"/>
    <property type="evidence" value="ECO:0007669"/>
    <property type="project" value="UniProtKB-KW"/>
</dbReference>
<comment type="subunit">
    <text evidence="4">Component of the large ribosomal subunit.</text>
</comment>
<dbReference type="Pfam" id="PF05162">
    <property type="entry name" value="Ribosomal_L41"/>
    <property type="match status" value="1"/>
</dbReference>